<feature type="domain" description="HMA" evidence="2">
    <location>
        <begin position="26"/>
        <end position="93"/>
    </location>
</feature>
<evidence type="ECO:0000256" key="1">
    <source>
        <dbReference type="SAM" id="SignalP"/>
    </source>
</evidence>
<feature type="signal peptide" evidence="1">
    <location>
        <begin position="1"/>
        <end position="22"/>
    </location>
</feature>
<accession>A0A9J6ZNB8</accession>
<dbReference type="GO" id="GO:0046872">
    <property type="term" value="F:metal ion binding"/>
    <property type="evidence" value="ECO:0007669"/>
    <property type="project" value="InterPro"/>
</dbReference>
<proteinExistence type="predicted"/>
<dbReference type="Proteomes" id="UP001056426">
    <property type="component" value="Chromosome"/>
</dbReference>
<dbReference type="Pfam" id="PF00403">
    <property type="entry name" value="HMA"/>
    <property type="match status" value="1"/>
</dbReference>
<evidence type="ECO:0000259" key="2">
    <source>
        <dbReference type="PROSITE" id="PS50846"/>
    </source>
</evidence>
<dbReference type="InterPro" id="IPR006121">
    <property type="entry name" value="HMA_dom"/>
</dbReference>
<dbReference type="PROSITE" id="PS50846">
    <property type="entry name" value="HMA_2"/>
    <property type="match status" value="1"/>
</dbReference>
<reference evidence="3" key="1">
    <citation type="submission" date="2022-05" db="EMBL/GenBank/DDBJ databases">
        <authorList>
            <person name="Sun X."/>
        </authorList>
    </citation>
    <scope>NUCLEOTIDE SEQUENCE</scope>
    <source>
        <strain evidence="3">Ai-910</strain>
    </source>
</reference>
<dbReference type="KEGG" id="alkq:M9189_07775"/>
<organism evidence="3 4">
    <name type="scientific">Xiashengella succiniciproducens</name>
    <dbReference type="NCBI Taxonomy" id="2949635"/>
    <lineage>
        <taxon>Bacteria</taxon>
        <taxon>Pseudomonadati</taxon>
        <taxon>Bacteroidota</taxon>
        <taxon>Bacteroidia</taxon>
        <taxon>Marinilabiliales</taxon>
        <taxon>Marinilabiliaceae</taxon>
        <taxon>Xiashengella</taxon>
    </lineage>
</organism>
<name>A0A9J6ZNB8_9BACT</name>
<protein>
    <submittedName>
        <fullName evidence="3">Heavy-metal-associated domain-containing protein</fullName>
    </submittedName>
</protein>
<dbReference type="AlphaFoldDB" id="A0A9J6ZNB8"/>
<sequence length="106" mass="11971">MKYLAAILATLFFAVVPMTAQKASKNEKVTYCVSIDCQGCIDKITKELAFEKGVRDLQFSLEKKTVTVVYRADKPVDTDKWAEQIRKLGYEVSYLDETTPEPAKAK</sequence>
<keyword evidence="4" id="KW-1185">Reference proteome</keyword>
<reference evidence="3" key="2">
    <citation type="submission" date="2022-06" db="EMBL/GenBank/DDBJ databases">
        <title>Xiashengella guii gen. nov. sp. nov., a bacterium isolated form anaerobic digestion tank.</title>
        <authorList>
            <person name="Huang H."/>
        </authorList>
    </citation>
    <scope>NUCLEOTIDE SEQUENCE</scope>
    <source>
        <strain evidence="3">Ai-910</strain>
    </source>
</reference>
<evidence type="ECO:0000313" key="3">
    <source>
        <dbReference type="EMBL" id="URW78760.1"/>
    </source>
</evidence>
<gene>
    <name evidence="3" type="ORF">M9189_07775</name>
</gene>
<dbReference type="EMBL" id="CP098400">
    <property type="protein sequence ID" value="URW78760.1"/>
    <property type="molecule type" value="Genomic_DNA"/>
</dbReference>
<evidence type="ECO:0000313" key="4">
    <source>
        <dbReference type="Proteomes" id="UP001056426"/>
    </source>
</evidence>
<dbReference type="SUPFAM" id="SSF55008">
    <property type="entry name" value="HMA, heavy metal-associated domain"/>
    <property type="match status" value="1"/>
</dbReference>
<dbReference type="RefSeq" id="WP_250722140.1">
    <property type="nucleotide sequence ID" value="NZ_CP098400.1"/>
</dbReference>
<dbReference type="CDD" id="cd00371">
    <property type="entry name" value="HMA"/>
    <property type="match status" value="1"/>
</dbReference>
<keyword evidence="1" id="KW-0732">Signal</keyword>
<dbReference type="InterPro" id="IPR036163">
    <property type="entry name" value="HMA_dom_sf"/>
</dbReference>
<dbReference type="Gene3D" id="3.30.70.100">
    <property type="match status" value="1"/>
</dbReference>
<feature type="chain" id="PRO_5039953134" evidence="1">
    <location>
        <begin position="23"/>
        <end position="106"/>
    </location>
</feature>